<comment type="caution">
    <text evidence="2">The sequence shown here is derived from an EMBL/GenBank/DDBJ whole genome shotgun (WGS) entry which is preliminary data.</text>
</comment>
<keyword evidence="3" id="KW-1185">Reference proteome</keyword>
<evidence type="ECO:0000313" key="3">
    <source>
        <dbReference type="Proteomes" id="UP000636800"/>
    </source>
</evidence>
<organism evidence="2 3">
    <name type="scientific">Vanilla planifolia</name>
    <name type="common">Vanilla</name>
    <dbReference type="NCBI Taxonomy" id="51239"/>
    <lineage>
        <taxon>Eukaryota</taxon>
        <taxon>Viridiplantae</taxon>
        <taxon>Streptophyta</taxon>
        <taxon>Embryophyta</taxon>
        <taxon>Tracheophyta</taxon>
        <taxon>Spermatophyta</taxon>
        <taxon>Magnoliopsida</taxon>
        <taxon>Liliopsida</taxon>
        <taxon>Asparagales</taxon>
        <taxon>Orchidaceae</taxon>
        <taxon>Vanilloideae</taxon>
        <taxon>Vanilleae</taxon>
        <taxon>Vanilla</taxon>
    </lineage>
</organism>
<proteinExistence type="predicted"/>
<dbReference type="EMBL" id="JADCNL010000012">
    <property type="protein sequence ID" value="KAG0456974.1"/>
    <property type="molecule type" value="Genomic_DNA"/>
</dbReference>
<protein>
    <submittedName>
        <fullName evidence="2">Uncharacterized protein</fullName>
    </submittedName>
</protein>
<sequence length="98" mass="9942">MESCGSQGSAIRVESAEWRGAGAESQFARRSALVAAGLGHGWQNYSVECGSGDWSAGRQVGAGSEPGAGLRARSAGSSVEPGSHAAARSGGRRGRRRP</sequence>
<dbReference type="Proteomes" id="UP000636800">
    <property type="component" value="Chromosome 12"/>
</dbReference>
<feature type="region of interest" description="Disordered" evidence="1">
    <location>
        <begin position="53"/>
        <end position="98"/>
    </location>
</feature>
<evidence type="ECO:0000313" key="2">
    <source>
        <dbReference type="EMBL" id="KAG0456974.1"/>
    </source>
</evidence>
<gene>
    <name evidence="2" type="ORF">HPP92_022131</name>
</gene>
<accession>A0A835PSQ4</accession>
<reference evidence="2 3" key="1">
    <citation type="journal article" date="2020" name="Nat. Food">
        <title>A phased Vanilla planifolia genome enables genetic improvement of flavour and production.</title>
        <authorList>
            <person name="Hasing T."/>
            <person name="Tang H."/>
            <person name="Brym M."/>
            <person name="Khazi F."/>
            <person name="Huang T."/>
            <person name="Chambers A.H."/>
        </authorList>
    </citation>
    <scope>NUCLEOTIDE SEQUENCE [LARGE SCALE GENOMIC DNA]</scope>
    <source>
        <tissue evidence="2">Leaf</tissue>
    </source>
</reference>
<dbReference type="AlphaFoldDB" id="A0A835PSQ4"/>
<evidence type="ECO:0000256" key="1">
    <source>
        <dbReference type="SAM" id="MobiDB-lite"/>
    </source>
</evidence>
<name>A0A835PSQ4_VANPL</name>